<proteinExistence type="predicted"/>
<keyword evidence="3" id="KW-1185">Reference proteome</keyword>
<protein>
    <recommendedName>
        <fullName evidence="1">LarA-like N-terminal domain-containing protein</fullName>
    </recommendedName>
</protein>
<accession>A0A154BPT5</accession>
<dbReference type="InterPro" id="IPR018657">
    <property type="entry name" value="LarA-like_N"/>
</dbReference>
<evidence type="ECO:0000259" key="1">
    <source>
        <dbReference type="Pfam" id="PF09861"/>
    </source>
</evidence>
<dbReference type="EMBL" id="LSGP01000020">
    <property type="protein sequence ID" value="KYZ75905.1"/>
    <property type="molecule type" value="Genomic_DNA"/>
</dbReference>
<dbReference type="STRING" id="1794912.AXX12_11980"/>
<organism evidence="2 3">
    <name type="scientific">Anaerosporomusa subterranea</name>
    <dbReference type="NCBI Taxonomy" id="1794912"/>
    <lineage>
        <taxon>Bacteria</taxon>
        <taxon>Bacillati</taxon>
        <taxon>Bacillota</taxon>
        <taxon>Negativicutes</taxon>
        <taxon>Acetonemataceae</taxon>
        <taxon>Anaerosporomusa</taxon>
    </lineage>
</organism>
<name>A0A154BPT5_ANASB</name>
<comment type="caution">
    <text evidence="2">The sequence shown here is derived from an EMBL/GenBank/DDBJ whole genome shotgun (WGS) entry which is preliminary data.</text>
</comment>
<reference evidence="2 3" key="1">
    <citation type="submission" date="2016-02" db="EMBL/GenBank/DDBJ databases">
        <title>Anaerosporomusa subterraneum gen. nov., sp. nov., a spore-forming obligate anaerobe isolated from saprolite.</title>
        <authorList>
            <person name="Choi J.K."/>
            <person name="Shah M."/>
            <person name="Yee N."/>
        </authorList>
    </citation>
    <scope>NUCLEOTIDE SEQUENCE [LARGE SCALE GENOMIC DNA]</scope>
    <source>
        <strain evidence="2 3">RU4</strain>
    </source>
</reference>
<evidence type="ECO:0000313" key="2">
    <source>
        <dbReference type="EMBL" id="KYZ75905.1"/>
    </source>
</evidence>
<dbReference type="AlphaFoldDB" id="A0A154BPT5"/>
<gene>
    <name evidence="2" type="ORF">AXX12_11980</name>
</gene>
<dbReference type="RefSeq" id="WP_066243879.1">
    <property type="nucleotide sequence ID" value="NZ_LSGP01000020.1"/>
</dbReference>
<dbReference type="Gene3D" id="3.40.50.11440">
    <property type="match status" value="1"/>
</dbReference>
<evidence type="ECO:0000313" key="3">
    <source>
        <dbReference type="Proteomes" id="UP000076268"/>
    </source>
</evidence>
<feature type="domain" description="LarA-like N-terminal" evidence="1">
    <location>
        <begin position="31"/>
        <end position="188"/>
    </location>
</feature>
<sequence length="422" mass="46409">MSTIDRLLDPIAIPKVIRIRQRFDRPVIADVVAELKSKLQAKDIFAKIQPGQTVAITVGSRGITNMPLLIKTLVEQVKQRGAKPFLVPAMGSHGGATDQGQHEMALSMGYTEEYINAPIKSDIEPVQIGVSENGFPVYFDRNAYGANWTIVANRIKPHVAFRGPVESGLQKMITIGLGKQKGADICHELGFGEMAVNIPAMAKVSLEKANILCAVGVLENPFHETCRIEVLANEEIAAMEPVLQEAAKELCPRIHFNKLDAVIIDEIGKDISGTGFDTNVVGRYHTPFISGGPDVKRLAILDITDISHGNANGLGIADYTTKRAYAKLSFEHTYPNSLTSTVPLSVKIPMVLKSDKQAIQACIKCSNRLDKENVAILRMKNTNHLEELEVSVSLRKYVEAHPYLEIVSEPYDWTFDDQGNLL</sequence>
<dbReference type="OrthoDB" id="9788398at2"/>
<dbReference type="GO" id="GO:0050043">
    <property type="term" value="F:lactate racemase activity"/>
    <property type="evidence" value="ECO:0007669"/>
    <property type="project" value="InterPro"/>
</dbReference>
<dbReference type="Pfam" id="PF09861">
    <property type="entry name" value="Lar_N"/>
    <property type="match status" value="1"/>
</dbReference>
<dbReference type="Proteomes" id="UP000076268">
    <property type="component" value="Unassembled WGS sequence"/>
</dbReference>